<keyword evidence="6" id="KW-0238">DNA-binding</keyword>
<comment type="caution">
    <text evidence="12">The sequence shown here is derived from an EMBL/GenBank/DDBJ whole genome shotgun (WGS) entry which is preliminary data.</text>
</comment>
<dbReference type="InterPro" id="IPR013088">
    <property type="entry name" value="Znf_NHR/GATA"/>
</dbReference>
<comment type="similarity">
    <text evidence="1">Belongs to the type IV zinc-finger family. Class A subfamily.</text>
</comment>
<dbReference type="PANTHER" id="PTHR45658:SF18">
    <property type="entry name" value="PROTEIN GAT2"/>
    <property type="match status" value="1"/>
</dbReference>
<dbReference type="SMART" id="SM00401">
    <property type="entry name" value="ZnF_GATA"/>
    <property type="match status" value="1"/>
</dbReference>
<evidence type="ECO:0000256" key="1">
    <source>
        <dbReference type="ARBA" id="ARBA00005694"/>
    </source>
</evidence>
<keyword evidence="5" id="KW-0805">Transcription regulation</keyword>
<dbReference type="Pfam" id="PF00320">
    <property type="entry name" value="GATA"/>
    <property type="match status" value="1"/>
</dbReference>
<evidence type="ECO:0000256" key="5">
    <source>
        <dbReference type="ARBA" id="ARBA00023015"/>
    </source>
</evidence>
<gene>
    <name evidence="12" type="ORF">V6N11_046159</name>
</gene>
<evidence type="ECO:0000256" key="4">
    <source>
        <dbReference type="ARBA" id="ARBA00022833"/>
    </source>
</evidence>
<evidence type="ECO:0000313" key="12">
    <source>
        <dbReference type="EMBL" id="KAK8479335.1"/>
    </source>
</evidence>
<reference evidence="12 13" key="1">
    <citation type="journal article" date="2024" name="G3 (Bethesda)">
        <title>Genome assembly of Hibiscus sabdariffa L. provides insights into metabolisms of medicinal natural products.</title>
        <authorList>
            <person name="Kim T."/>
        </authorList>
    </citation>
    <scope>NUCLEOTIDE SEQUENCE [LARGE SCALE GENOMIC DNA]</scope>
    <source>
        <strain evidence="12">TK-2024</strain>
        <tissue evidence="12">Old leaves</tissue>
    </source>
</reference>
<keyword evidence="3 9" id="KW-0863">Zinc-finger</keyword>
<dbReference type="SUPFAM" id="SSF57716">
    <property type="entry name" value="Glucocorticoid receptor-like (DNA-binding domain)"/>
    <property type="match status" value="1"/>
</dbReference>
<protein>
    <recommendedName>
        <fullName evidence="11">GATA-type domain-containing protein</fullName>
    </recommendedName>
</protein>
<dbReference type="Proteomes" id="UP001396334">
    <property type="component" value="Unassembled WGS sequence"/>
</dbReference>
<keyword evidence="2" id="KW-0479">Metal-binding</keyword>
<dbReference type="PANTHER" id="PTHR45658">
    <property type="entry name" value="GATA TRANSCRIPTION FACTOR"/>
    <property type="match status" value="1"/>
</dbReference>
<keyword evidence="4" id="KW-0862">Zinc</keyword>
<dbReference type="EMBL" id="JBBPBN010001197">
    <property type="protein sequence ID" value="KAK8479335.1"/>
    <property type="molecule type" value="Genomic_DNA"/>
</dbReference>
<dbReference type="CDD" id="cd00202">
    <property type="entry name" value="ZnF_GATA"/>
    <property type="match status" value="1"/>
</dbReference>
<evidence type="ECO:0000256" key="9">
    <source>
        <dbReference type="PROSITE-ProRule" id="PRU00094"/>
    </source>
</evidence>
<evidence type="ECO:0000256" key="8">
    <source>
        <dbReference type="ARBA" id="ARBA00023163"/>
    </source>
</evidence>
<dbReference type="InterPro" id="IPR000679">
    <property type="entry name" value="Znf_GATA"/>
</dbReference>
<evidence type="ECO:0000256" key="2">
    <source>
        <dbReference type="ARBA" id="ARBA00022723"/>
    </source>
</evidence>
<keyword evidence="8" id="KW-0804">Transcription</keyword>
<evidence type="ECO:0000256" key="3">
    <source>
        <dbReference type="ARBA" id="ARBA00022771"/>
    </source>
</evidence>
<evidence type="ECO:0000259" key="11">
    <source>
        <dbReference type="PROSITE" id="PS50114"/>
    </source>
</evidence>
<feature type="domain" description="GATA-type" evidence="11">
    <location>
        <begin position="145"/>
        <end position="181"/>
    </location>
</feature>
<keyword evidence="7" id="KW-0010">Activator</keyword>
<evidence type="ECO:0000313" key="13">
    <source>
        <dbReference type="Proteomes" id="UP001396334"/>
    </source>
</evidence>
<feature type="region of interest" description="Disordered" evidence="10">
    <location>
        <begin position="100"/>
        <end position="133"/>
    </location>
</feature>
<feature type="region of interest" description="Disordered" evidence="10">
    <location>
        <begin position="59"/>
        <end position="79"/>
    </location>
</feature>
<sequence>MEAGDIFVGGYSGAAAEAVFSPEQKLTENFAVEDLLDFSNEDAIISNGFLENIADNSTDSSNVTSGGDNHPSSADLPHSSQFSGELCVPNLQSNLQIFATPESSSSSSSTRFEEIPHPAKARSKRSRAPPCDWSSRVVHPISKREWSGRKCSHCATEKTPQWRMGPMGPKTLCNACGVRYKSGRLVPEYRPAASPTFVSTKHSNSHRKVLELRRQKDLQRAHHQRFLSQSTISGISNGGGTATHDFLIHHHGLPHFRRI</sequence>
<evidence type="ECO:0000256" key="10">
    <source>
        <dbReference type="SAM" id="MobiDB-lite"/>
    </source>
</evidence>
<dbReference type="Gene3D" id="3.30.50.10">
    <property type="entry name" value="Erythroid Transcription Factor GATA-1, subunit A"/>
    <property type="match status" value="1"/>
</dbReference>
<evidence type="ECO:0000256" key="7">
    <source>
        <dbReference type="ARBA" id="ARBA00023159"/>
    </source>
</evidence>
<organism evidence="12 13">
    <name type="scientific">Hibiscus sabdariffa</name>
    <name type="common">roselle</name>
    <dbReference type="NCBI Taxonomy" id="183260"/>
    <lineage>
        <taxon>Eukaryota</taxon>
        <taxon>Viridiplantae</taxon>
        <taxon>Streptophyta</taxon>
        <taxon>Embryophyta</taxon>
        <taxon>Tracheophyta</taxon>
        <taxon>Spermatophyta</taxon>
        <taxon>Magnoliopsida</taxon>
        <taxon>eudicotyledons</taxon>
        <taxon>Gunneridae</taxon>
        <taxon>Pentapetalae</taxon>
        <taxon>rosids</taxon>
        <taxon>malvids</taxon>
        <taxon>Malvales</taxon>
        <taxon>Malvaceae</taxon>
        <taxon>Malvoideae</taxon>
        <taxon>Hibiscus</taxon>
    </lineage>
</organism>
<evidence type="ECO:0000256" key="6">
    <source>
        <dbReference type="ARBA" id="ARBA00023125"/>
    </source>
</evidence>
<keyword evidence="13" id="KW-1185">Reference proteome</keyword>
<name>A0ABR1ZFT4_9ROSI</name>
<proteinExistence type="inferred from homology"/>
<dbReference type="PROSITE" id="PS00344">
    <property type="entry name" value="GATA_ZN_FINGER_1"/>
    <property type="match status" value="1"/>
</dbReference>
<dbReference type="PROSITE" id="PS50114">
    <property type="entry name" value="GATA_ZN_FINGER_2"/>
    <property type="match status" value="1"/>
</dbReference>
<accession>A0ABR1ZFT4</accession>
<dbReference type="InterPro" id="IPR051140">
    <property type="entry name" value="GATA_TF"/>
</dbReference>